<comment type="caution">
    <text evidence="1">The sequence shown here is derived from an EMBL/GenBank/DDBJ whole genome shotgun (WGS) entry which is preliminary data.</text>
</comment>
<accession>A0A9Q0KWK5</accession>
<protein>
    <submittedName>
        <fullName evidence="1">Uncharacterized protein</fullName>
    </submittedName>
</protein>
<organism evidence="1 2">
    <name type="scientific">Protea cynaroides</name>
    <dbReference type="NCBI Taxonomy" id="273540"/>
    <lineage>
        <taxon>Eukaryota</taxon>
        <taxon>Viridiplantae</taxon>
        <taxon>Streptophyta</taxon>
        <taxon>Embryophyta</taxon>
        <taxon>Tracheophyta</taxon>
        <taxon>Spermatophyta</taxon>
        <taxon>Magnoliopsida</taxon>
        <taxon>Proteales</taxon>
        <taxon>Proteaceae</taxon>
        <taxon>Protea</taxon>
    </lineage>
</organism>
<gene>
    <name evidence="1" type="ORF">NE237_008806</name>
</gene>
<name>A0A9Q0KWK5_9MAGN</name>
<proteinExistence type="predicted"/>
<dbReference type="AlphaFoldDB" id="A0A9Q0KWK5"/>
<dbReference type="EMBL" id="JAMYWD010000002">
    <property type="protein sequence ID" value="KAJ4978026.1"/>
    <property type="molecule type" value="Genomic_DNA"/>
</dbReference>
<reference evidence="1" key="1">
    <citation type="journal article" date="2023" name="Plant J.">
        <title>The genome of the king protea, Protea cynaroides.</title>
        <authorList>
            <person name="Chang J."/>
            <person name="Duong T.A."/>
            <person name="Schoeman C."/>
            <person name="Ma X."/>
            <person name="Roodt D."/>
            <person name="Barker N."/>
            <person name="Li Z."/>
            <person name="Van de Peer Y."/>
            <person name="Mizrachi E."/>
        </authorList>
    </citation>
    <scope>NUCLEOTIDE SEQUENCE</scope>
    <source>
        <tissue evidence="1">Young leaves</tissue>
    </source>
</reference>
<sequence length="240" mass="25724">MRVNDGFLDDLDDNDDENNVYPWIPPHALNSKMRGLSGKGPVGNSVHEEQSVMTFVVGMPTPWLADKLMRTSEIVGETSVEGSRPLETIVQAGGTRHAMSFAMGKQSGSKRKPGSGLQVAALPLPICSGVHEGRSAWVESKTILVCNGLQKDLFAMKGVIPIISHVRSVEGRQMSLIISDGGAAKGDPGKLFRMPAVVGQTVAIGQSRGWRLYHSAIGRIHTLSQVEVAVDDVVTGEMVN</sequence>
<evidence type="ECO:0000313" key="1">
    <source>
        <dbReference type="EMBL" id="KAJ4978026.1"/>
    </source>
</evidence>
<dbReference type="Proteomes" id="UP001141806">
    <property type="component" value="Unassembled WGS sequence"/>
</dbReference>
<keyword evidence="2" id="KW-1185">Reference proteome</keyword>
<evidence type="ECO:0000313" key="2">
    <source>
        <dbReference type="Proteomes" id="UP001141806"/>
    </source>
</evidence>